<feature type="domain" description="Gfo/Idh/MocA-like oxidoreductase N-terminal" evidence="4">
    <location>
        <begin position="7"/>
        <end position="116"/>
    </location>
</feature>
<name>A0A3S3ZB24_9MICO</name>
<sequence length="330" mass="34726">MSDRRPVRIGIIGAATIAADAMVRPVSRRSDAEIVAVAARRPGAAESFAVEHGIETAVEHYDAVIEDDRVDLVYIALAASDHARWAIAALDVGKHVLVEKPAATSATDAARMVAAAGPGRLVEAFHYRHHPLFAEVLALVRSGRLGSLLSMTSEIRDTRPFDPRSILHDPAAGGGVLLHAGCYAVHWMRTLAGSEPRVLDARARRNPLGGDETIETRLLFPGDVEGRLYASFGPEERQGNGLLIEGSLGTLRVDNLIAPHLGHSVTLALRGEPTRTFTVAGRTSYDHQLGALLDSLAAGSPAATDGADIVGNASAIDSIADAAGRGAETT</sequence>
<evidence type="ECO:0000256" key="2">
    <source>
        <dbReference type="ARBA" id="ARBA00023002"/>
    </source>
</evidence>
<dbReference type="InterPro" id="IPR050984">
    <property type="entry name" value="Gfo/Idh/MocA_domain"/>
</dbReference>
<dbReference type="AlphaFoldDB" id="A0A3S3ZB24"/>
<accession>A0A3S3ZB24</accession>
<reference evidence="6 7" key="1">
    <citation type="submission" date="2018-12" db="EMBL/GenBank/DDBJ databases">
        <authorList>
            <person name="Li F."/>
        </authorList>
    </citation>
    <scope>NUCLEOTIDE SEQUENCE [LARGE SCALE GENOMIC DNA]</scope>
    <source>
        <strain evidence="6 7">11W25H-1</strain>
    </source>
</reference>
<dbReference type="Pfam" id="PF01408">
    <property type="entry name" value="GFO_IDH_MocA"/>
    <property type="match status" value="1"/>
</dbReference>
<dbReference type="InterPro" id="IPR036291">
    <property type="entry name" value="NAD(P)-bd_dom_sf"/>
</dbReference>
<evidence type="ECO:0000313" key="7">
    <source>
        <dbReference type="Proteomes" id="UP000288547"/>
    </source>
</evidence>
<comment type="similarity">
    <text evidence="1">Belongs to the Gfo/Idh/MocA family.</text>
</comment>
<dbReference type="OrthoDB" id="9815825at2"/>
<dbReference type="PANTHER" id="PTHR22604">
    <property type="entry name" value="OXIDOREDUCTASES"/>
    <property type="match status" value="1"/>
</dbReference>
<dbReference type="GO" id="GO:0000166">
    <property type="term" value="F:nucleotide binding"/>
    <property type="evidence" value="ECO:0007669"/>
    <property type="project" value="InterPro"/>
</dbReference>
<gene>
    <name evidence="6" type="ORF">ELQ90_02465</name>
</gene>
<dbReference type="RefSeq" id="WP_128493670.1">
    <property type="nucleotide sequence ID" value="NZ_RZNB01000001.1"/>
</dbReference>
<keyword evidence="7" id="KW-1185">Reference proteome</keyword>
<dbReference type="EMBL" id="RZNB01000001">
    <property type="protein sequence ID" value="RWZ52827.1"/>
    <property type="molecule type" value="Genomic_DNA"/>
</dbReference>
<proteinExistence type="inferred from homology"/>
<dbReference type="Gene3D" id="3.40.50.720">
    <property type="entry name" value="NAD(P)-binding Rossmann-like Domain"/>
    <property type="match status" value="1"/>
</dbReference>
<dbReference type="Gene3D" id="3.30.360.10">
    <property type="entry name" value="Dihydrodipicolinate Reductase, domain 2"/>
    <property type="match status" value="1"/>
</dbReference>
<comment type="caution">
    <text evidence="6">The sequence shown here is derived from an EMBL/GenBank/DDBJ whole genome shotgun (WGS) entry which is preliminary data.</text>
</comment>
<protein>
    <submittedName>
        <fullName evidence="6">Gfo/Idh/MocA family oxidoreductase</fullName>
    </submittedName>
</protein>
<dbReference type="InterPro" id="IPR000683">
    <property type="entry name" value="Gfo/Idh/MocA-like_OxRdtase_N"/>
</dbReference>
<dbReference type="InterPro" id="IPR055170">
    <property type="entry name" value="GFO_IDH_MocA-like_dom"/>
</dbReference>
<evidence type="ECO:0000256" key="1">
    <source>
        <dbReference type="ARBA" id="ARBA00010928"/>
    </source>
</evidence>
<evidence type="ECO:0000313" key="6">
    <source>
        <dbReference type="EMBL" id="RWZ52827.1"/>
    </source>
</evidence>
<dbReference type="Pfam" id="PF22725">
    <property type="entry name" value="GFO_IDH_MocA_C3"/>
    <property type="match status" value="1"/>
</dbReference>
<evidence type="ECO:0000256" key="3">
    <source>
        <dbReference type="ARBA" id="ARBA00023027"/>
    </source>
</evidence>
<dbReference type="SUPFAM" id="SSF51735">
    <property type="entry name" value="NAD(P)-binding Rossmann-fold domains"/>
    <property type="match status" value="1"/>
</dbReference>
<dbReference type="Proteomes" id="UP000288547">
    <property type="component" value="Unassembled WGS sequence"/>
</dbReference>
<evidence type="ECO:0000259" key="4">
    <source>
        <dbReference type="Pfam" id="PF01408"/>
    </source>
</evidence>
<keyword evidence="3" id="KW-0520">NAD</keyword>
<organism evidence="6 7">
    <name type="scientific">Labedella phragmitis</name>
    <dbReference type="NCBI Taxonomy" id="2498849"/>
    <lineage>
        <taxon>Bacteria</taxon>
        <taxon>Bacillati</taxon>
        <taxon>Actinomycetota</taxon>
        <taxon>Actinomycetes</taxon>
        <taxon>Micrococcales</taxon>
        <taxon>Microbacteriaceae</taxon>
        <taxon>Labedella</taxon>
    </lineage>
</organism>
<keyword evidence="2" id="KW-0560">Oxidoreductase</keyword>
<evidence type="ECO:0000259" key="5">
    <source>
        <dbReference type="Pfam" id="PF22725"/>
    </source>
</evidence>
<dbReference type="GO" id="GO:0016491">
    <property type="term" value="F:oxidoreductase activity"/>
    <property type="evidence" value="ECO:0007669"/>
    <property type="project" value="UniProtKB-KW"/>
</dbReference>
<dbReference type="PANTHER" id="PTHR22604:SF105">
    <property type="entry name" value="TRANS-1,2-DIHYDROBENZENE-1,2-DIOL DEHYDROGENASE"/>
    <property type="match status" value="1"/>
</dbReference>
<dbReference type="SUPFAM" id="SSF55347">
    <property type="entry name" value="Glyceraldehyde-3-phosphate dehydrogenase-like, C-terminal domain"/>
    <property type="match status" value="1"/>
</dbReference>
<feature type="domain" description="GFO/IDH/MocA-like oxidoreductase" evidence="5">
    <location>
        <begin position="133"/>
        <end position="252"/>
    </location>
</feature>